<comment type="caution">
    <text evidence="1">The sequence shown here is derived from an EMBL/GenBank/DDBJ whole genome shotgun (WGS) entry which is preliminary data.</text>
</comment>
<proteinExistence type="predicted"/>
<dbReference type="EMBL" id="PJCH01000005">
    <property type="protein sequence ID" value="PQA88240.1"/>
    <property type="molecule type" value="Genomic_DNA"/>
</dbReference>
<evidence type="ECO:0000313" key="2">
    <source>
        <dbReference type="Proteomes" id="UP000239504"/>
    </source>
</evidence>
<dbReference type="AlphaFoldDB" id="A0A2S7K6U7"/>
<accession>A0A2S7K6U7</accession>
<protein>
    <recommendedName>
        <fullName evidence="3">DUF1488 domain-containing protein</fullName>
    </recommendedName>
</protein>
<evidence type="ECO:0000313" key="1">
    <source>
        <dbReference type="EMBL" id="PQA88240.1"/>
    </source>
</evidence>
<organism evidence="1 2">
    <name type="scientific">Hyphococcus luteus</name>
    <dbReference type="NCBI Taxonomy" id="2058213"/>
    <lineage>
        <taxon>Bacteria</taxon>
        <taxon>Pseudomonadati</taxon>
        <taxon>Pseudomonadota</taxon>
        <taxon>Alphaproteobacteria</taxon>
        <taxon>Parvularculales</taxon>
        <taxon>Parvularculaceae</taxon>
        <taxon>Hyphococcus</taxon>
    </lineage>
</organism>
<name>A0A2S7K6U7_9PROT</name>
<keyword evidence="2" id="KW-1185">Reference proteome</keyword>
<dbReference type="Proteomes" id="UP000239504">
    <property type="component" value="Unassembled WGS sequence"/>
</dbReference>
<gene>
    <name evidence="1" type="ORF">CW354_08015</name>
</gene>
<reference evidence="1 2" key="1">
    <citation type="submission" date="2017-12" db="EMBL/GenBank/DDBJ databases">
        <authorList>
            <person name="Hurst M.R.H."/>
        </authorList>
    </citation>
    <scope>NUCLEOTIDE SEQUENCE [LARGE SCALE GENOMIC DNA]</scope>
    <source>
        <strain evidence="1 2">SY-3-19</strain>
    </source>
</reference>
<evidence type="ECO:0008006" key="3">
    <source>
        <dbReference type="Google" id="ProtNLM"/>
    </source>
</evidence>
<sequence>MEKLEISRNGETDQFSVVLSRGDDTIRCMVSVATGHGEDTQSDEDKQRAALSKAKVLAKALDAAIEAD</sequence>